<gene>
    <name evidence="8" type="ORF">Ctob_002962</name>
</gene>
<dbReference type="PANTHER" id="PTHR11132">
    <property type="entry name" value="SOLUTE CARRIER FAMILY 35"/>
    <property type="match status" value="1"/>
</dbReference>
<feature type="transmembrane region" description="Helical" evidence="6">
    <location>
        <begin position="176"/>
        <end position="198"/>
    </location>
</feature>
<keyword evidence="8" id="KW-0670">Pyruvate</keyword>
<evidence type="ECO:0000259" key="7">
    <source>
        <dbReference type="Pfam" id="PF03151"/>
    </source>
</evidence>
<keyword evidence="4 6" id="KW-0472">Membrane</keyword>
<feature type="transmembrane region" description="Helical" evidence="6">
    <location>
        <begin position="305"/>
        <end position="325"/>
    </location>
</feature>
<dbReference type="EMBL" id="JWZX01003061">
    <property type="protein sequence ID" value="KOO24729.1"/>
    <property type="molecule type" value="Genomic_DNA"/>
</dbReference>
<evidence type="ECO:0000256" key="4">
    <source>
        <dbReference type="ARBA" id="ARBA00023136"/>
    </source>
</evidence>
<feature type="transmembrane region" description="Helical" evidence="6">
    <location>
        <begin position="210"/>
        <end position="227"/>
    </location>
</feature>
<evidence type="ECO:0000256" key="3">
    <source>
        <dbReference type="ARBA" id="ARBA00022989"/>
    </source>
</evidence>
<dbReference type="Proteomes" id="UP000037460">
    <property type="component" value="Unassembled WGS sequence"/>
</dbReference>
<evidence type="ECO:0000313" key="8">
    <source>
        <dbReference type="EMBL" id="KOO24729.1"/>
    </source>
</evidence>
<proteinExistence type="predicted"/>
<feature type="domain" description="Sugar phosphate transporter" evidence="7">
    <location>
        <begin position="66"/>
        <end position="376"/>
    </location>
</feature>
<name>A0A0M0JDQ5_9EUKA</name>
<dbReference type="GO" id="GO:0016020">
    <property type="term" value="C:membrane"/>
    <property type="evidence" value="ECO:0007669"/>
    <property type="project" value="UniProtKB-SubCell"/>
</dbReference>
<keyword evidence="3 6" id="KW-1133">Transmembrane helix</keyword>
<feature type="transmembrane region" description="Helical" evidence="6">
    <location>
        <begin position="49"/>
        <end position="70"/>
    </location>
</feature>
<evidence type="ECO:0000256" key="2">
    <source>
        <dbReference type="ARBA" id="ARBA00022692"/>
    </source>
</evidence>
<feature type="transmembrane region" description="Helical" evidence="6">
    <location>
        <begin position="264"/>
        <end position="285"/>
    </location>
</feature>
<feature type="transmembrane region" description="Helical" evidence="6">
    <location>
        <begin position="152"/>
        <end position="170"/>
    </location>
</feature>
<organism evidence="8 9">
    <name type="scientific">Chrysochromulina tobinii</name>
    <dbReference type="NCBI Taxonomy" id="1460289"/>
    <lineage>
        <taxon>Eukaryota</taxon>
        <taxon>Haptista</taxon>
        <taxon>Haptophyta</taxon>
        <taxon>Prymnesiophyceae</taxon>
        <taxon>Prymnesiales</taxon>
        <taxon>Chrysochromulinaceae</taxon>
        <taxon>Chrysochromulina</taxon>
    </lineage>
</organism>
<dbReference type="Pfam" id="PF03151">
    <property type="entry name" value="TPT"/>
    <property type="match status" value="1"/>
</dbReference>
<protein>
    <submittedName>
        <fullName evidence="8">Glucose-6-phosphate phosphate and phosphoenolpyruvate phosphate antiporter</fullName>
    </submittedName>
</protein>
<evidence type="ECO:0000256" key="6">
    <source>
        <dbReference type="SAM" id="Phobius"/>
    </source>
</evidence>
<evidence type="ECO:0000256" key="5">
    <source>
        <dbReference type="SAM" id="MobiDB-lite"/>
    </source>
</evidence>
<keyword evidence="2 6" id="KW-0812">Transmembrane</keyword>
<feature type="transmembrane region" description="Helical" evidence="6">
    <location>
        <begin position="359"/>
        <end position="377"/>
    </location>
</feature>
<accession>A0A0M0JDQ5</accession>
<feature type="transmembrane region" description="Helical" evidence="6">
    <location>
        <begin position="76"/>
        <end position="100"/>
    </location>
</feature>
<evidence type="ECO:0000256" key="1">
    <source>
        <dbReference type="ARBA" id="ARBA00004141"/>
    </source>
</evidence>
<dbReference type="AlphaFoldDB" id="A0A0M0JDQ5"/>
<comment type="caution">
    <text evidence="8">The sequence shown here is derived from an EMBL/GenBank/DDBJ whole genome shotgun (WGS) entry which is preliminary data.</text>
</comment>
<dbReference type="InterPro" id="IPR050186">
    <property type="entry name" value="TPT_transporter"/>
</dbReference>
<dbReference type="OrthoDB" id="6418713at2759"/>
<comment type="subcellular location">
    <subcellularLocation>
        <location evidence="1">Membrane</location>
        <topology evidence="1">Multi-pass membrane protein</topology>
    </subcellularLocation>
</comment>
<feature type="region of interest" description="Disordered" evidence="5">
    <location>
        <begin position="1"/>
        <end position="33"/>
    </location>
</feature>
<sequence length="382" mass="41164">MRIMSHNPPGGYYEKVGSDHETENETQPLNSGSSSAVTKATAVQQQLKVFAACTTYALVGPTLVLVNARILNELHFPFPLFLSALGQVVTSFYCAGVIHLQPRVERLWRRWTKPRATTAPKLGIEPVPITTPKASGGGEAAEGGIGSTTFQFWLWNMIPIGAAQGLTFAMTNAAYMYLTITLTQMLASFTPTVTLVLLYVTGVEIPTTRATVCVCLIGLGCAIASYGEGQLSLIGMAFRSVGIVAEATRLVLLQRLLKNFKLGVLESQYFFAPTAAAFLLVGALFTEAPQFREKGGFATMAAHPILFTASSLLGVVASMLTFIVIKLTNSVTLKVINTGRNAAFVLYTVVIMGEPATTIQIFGYSISLAFFSIYLYVQSNKL</sequence>
<evidence type="ECO:0000313" key="9">
    <source>
        <dbReference type="Proteomes" id="UP000037460"/>
    </source>
</evidence>
<reference evidence="9" key="1">
    <citation type="journal article" date="2015" name="PLoS Genet.">
        <title>Genome Sequence and Transcriptome Analyses of Chrysochromulina tobin: Metabolic Tools for Enhanced Algal Fitness in the Prominent Order Prymnesiales (Haptophyceae).</title>
        <authorList>
            <person name="Hovde B.T."/>
            <person name="Deodato C.R."/>
            <person name="Hunsperger H.M."/>
            <person name="Ryken S.A."/>
            <person name="Yost W."/>
            <person name="Jha R.K."/>
            <person name="Patterson J."/>
            <person name="Monnat R.J. Jr."/>
            <person name="Barlow S.B."/>
            <person name="Starkenburg S.R."/>
            <person name="Cattolico R.A."/>
        </authorList>
    </citation>
    <scope>NUCLEOTIDE SEQUENCE</scope>
    <source>
        <strain evidence="9">CCMP291</strain>
    </source>
</reference>
<keyword evidence="9" id="KW-1185">Reference proteome</keyword>
<dbReference type="InterPro" id="IPR004853">
    <property type="entry name" value="Sugar_P_trans_dom"/>
</dbReference>